<feature type="domain" description="B box-type" evidence="11">
    <location>
        <begin position="45"/>
        <end position="92"/>
    </location>
</feature>
<evidence type="ECO:0000259" key="12">
    <source>
        <dbReference type="PROSITE" id="PS51017"/>
    </source>
</evidence>
<feature type="region of interest" description="Disordered" evidence="10">
    <location>
        <begin position="364"/>
        <end position="389"/>
    </location>
</feature>
<evidence type="ECO:0000256" key="8">
    <source>
        <dbReference type="PROSITE-ProRule" id="PRU00024"/>
    </source>
</evidence>
<evidence type="ECO:0000256" key="10">
    <source>
        <dbReference type="SAM" id="MobiDB-lite"/>
    </source>
</evidence>
<evidence type="ECO:0000256" key="4">
    <source>
        <dbReference type="ARBA" id="ARBA00022737"/>
    </source>
</evidence>
<feature type="compositionally biased region" description="Polar residues" evidence="10">
    <location>
        <begin position="364"/>
        <end position="375"/>
    </location>
</feature>
<evidence type="ECO:0000256" key="6">
    <source>
        <dbReference type="ARBA" id="ARBA00022833"/>
    </source>
</evidence>
<protein>
    <submittedName>
        <fullName evidence="13">Zinc finger protein</fullName>
    </submittedName>
</protein>
<evidence type="ECO:0000256" key="7">
    <source>
        <dbReference type="ARBA" id="ARBA00023242"/>
    </source>
</evidence>
<dbReference type="AlphaFoldDB" id="A0A7J6W014"/>
<dbReference type="SMART" id="SM00336">
    <property type="entry name" value="BBOX"/>
    <property type="match status" value="2"/>
</dbReference>
<feature type="domain" description="CCT" evidence="12">
    <location>
        <begin position="425"/>
        <end position="467"/>
    </location>
</feature>
<keyword evidence="3" id="KW-0479">Metal-binding</keyword>
<organism evidence="13 14">
    <name type="scientific">Thalictrum thalictroides</name>
    <name type="common">Rue-anemone</name>
    <name type="synonym">Anemone thalictroides</name>
    <dbReference type="NCBI Taxonomy" id="46969"/>
    <lineage>
        <taxon>Eukaryota</taxon>
        <taxon>Viridiplantae</taxon>
        <taxon>Streptophyta</taxon>
        <taxon>Embryophyta</taxon>
        <taxon>Tracheophyta</taxon>
        <taxon>Spermatophyta</taxon>
        <taxon>Magnoliopsida</taxon>
        <taxon>Ranunculales</taxon>
        <taxon>Ranunculaceae</taxon>
        <taxon>Thalictroideae</taxon>
        <taxon>Thalictrum</taxon>
    </lineage>
</organism>
<evidence type="ECO:0000313" key="14">
    <source>
        <dbReference type="Proteomes" id="UP000554482"/>
    </source>
</evidence>
<name>A0A7J6W014_THATH</name>
<keyword evidence="5 8" id="KW-0863">Zinc-finger</keyword>
<keyword evidence="14" id="KW-1185">Reference proteome</keyword>
<comment type="subcellular location">
    <subcellularLocation>
        <location evidence="1 9">Nucleus</location>
    </subcellularLocation>
</comment>
<evidence type="ECO:0000256" key="5">
    <source>
        <dbReference type="ARBA" id="ARBA00022771"/>
    </source>
</evidence>
<feature type="domain" description="B box-type" evidence="11">
    <location>
        <begin position="2"/>
        <end position="49"/>
    </location>
</feature>
<feature type="region of interest" description="Disordered" evidence="10">
    <location>
        <begin position="450"/>
        <end position="477"/>
    </location>
</feature>
<dbReference type="EMBL" id="JABWDY010024200">
    <property type="protein sequence ID" value="KAF5190433.1"/>
    <property type="molecule type" value="Genomic_DNA"/>
</dbReference>
<dbReference type="Pfam" id="PF00643">
    <property type="entry name" value="zf-B_box"/>
    <property type="match status" value="2"/>
</dbReference>
<comment type="similarity">
    <text evidence="2">Belongs to the CONSTANS family.</text>
</comment>
<gene>
    <name evidence="13" type="ORF">FRX31_019979</name>
</gene>
<evidence type="ECO:0000256" key="3">
    <source>
        <dbReference type="ARBA" id="ARBA00022723"/>
    </source>
</evidence>
<evidence type="ECO:0000256" key="1">
    <source>
        <dbReference type="ARBA" id="ARBA00004123"/>
    </source>
</evidence>
<comment type="caution">
    <text evidence="13">The sequence shown here is derived from an EMBL/GenBank/DDBJ whole genome shotgun (WGS) entry which is preliminary data.</text>
</comment>
<dbReference type="InterPro" id="IPR010402">
    <property type="entry name" value="CCT_domain"/>
</dbReference>
<evidence type="ECO:0000256" key="2">
    <source>
        <dbReference type="ARBA" id="ARBA00010024"/>
    </source>
</evidence>
<accession>A0A7J6W014</accession>
<evidence type="ECO:0000256" key="9">
    <source>
        <dbReference type="PROSITE-ProRule" id="PRU00357"/>
    </source>
</evidence>
<keyword evidence="6" id="KW-0862">Zinc</keyword>
<dbReference type="GO" id="GO:0005634">
    <property type="term" value="C:nucleus"/>
    <property type="evidence" value="ECO:0007669"/>
    <property type="project" value="UniProtKB-SubCell"/>
</dbReference>
<dbReference type="PANTHER" id="PTHR31717:SF45">
    <property type="entry name" value="ZINC FINGER PROTEIN CONSTANS-LIKE 14-RELATED"/>
    <property type="match status" value="1"/>
</dbReference>
<dbReference type="Pfam" id="PF06203">
    <property type="entry name" value="CCT"/>
    <property type="match status" value="1"/>
</dbReference>
<sequence length="477" mass="53147">MAERIPCDYCGEEKAVLFCRADSAKLCLLCDLHVHSANDLSKKHLRSQICDNCNSEPVSIRCSTDNLVLCQECDWDAHGNCSVSASHERNPVEGFSGCPSAIELASIWGFDLGEKNNSSVSLLTSIQEDSNSVFSNWSSLDSILYMDSWISSNSIENNNLQELMAKEENPPNGNSSSLLYPNVPCAEIPQASSKRGQNPSCGKHKQLILKQLLQLFKRDLNQDAEDLSPGTPTQQVNAEGIDLQKGVGVGQLMDANQIMQQQLPYTSLLMSSVETDLKGTVRLLEDHHLWGCNPPSSESSQIWDFNLGRSRDHEAPNQLEDGYGTTSKGFMIQTYTDFTKKAPPETTKVLEDVYGINCSTTGHHMKSDYNTSKKSASSRKTHTSESNNLNLPGADISCIEQPLLLRGENARTTTKVDMELLAQNRGNAMLRYKMKKRTRRFDKHIRYESRKARADTRKRVKGRFVKASETPDVDASR</sequence>
<evidence type="ECO:0000259" key="11">
    <source>
        <dbReference type="PROSITE" id="PS50119"/>
    </source>
</evidence>
<keyword evidence="7 9" id="KW-0539">Nucleus</keyword>
<dbReference type="InterPro" id="IPR049808">
    <property type="entry name" value="CONSTANS-like_Bbox1"/>
</dbReference>
<dbReference type="CDD" id="cd19821">
    <property type="entry name" value="Bbox1_BBX-like"/>
    <property type="match status" value="1"/>
</dbReference>
<dbReference type="PROSITE" id="PS50119">
    <property type="entry name" value="ZF_BBOX"/>
    <property type="match status" value="2"/>
</dbReference>
<dbReference type="PANTHER" id="PTHR31717">
    <property type="entry name" value="ZINC FINGER PROTEIN CONSTANS-LIKE 10"/>
    <property type="match status" value="1"/>
</dbReference>
<keyword evidence="4" id="KW-0677">Repeat</keyword>
<dbReference type="Proteomes" id="UP000554482">
    <property type="component" value="Unassembled WGS sequence"/>
</dbReference>
<reference evidence="13 14" key="1">
    <citation type="submission" date="2020-06" db="EMBL/GenBank/DDBJ databases">
        <title>Transcriptomic and genomic resources for Thalictrum thalictroides and T. hernandezii: Facilitating candidate gene discovery in an emerging model plant lineage.</title>
        <authorList>
            <person name="Arias T."/>
            <person name="Riano-Pachon D.M."/>
            <person name="Di Stilio V.S."/>
        </authorList>
    </citation>
    <scope>NUCLEOTIDE SEQUENCE [LARGE SCALE GENOMIC DNA]</scope>
    <source>
        <strain evidence="14">cv. WT478/WT964</strain>
        <tissue evidence="13">Leaves</tissue>
    </source>
</reference>
<dbReference type="GO" id="GO:0008270">
    <property type="term" value="F:zinc ion binding"/>
    <property type="evidence" value="ECO:0007669"/>
    <property type="project" value="UniProtKB-KW"/>
</dbReference>
<dbReference type="PROSITE" id="PS51017">
    <property type="entry name" value="CCT"/>
    <property type="match status" value="1"/>
</dbReference>
<dbReference type="GO" id="GO:0006355">
    <property type="term" value="P:regulation of DNA-templated transcription"/>
    <property type="evidence" value="ECO:0007669"/>
    <property type="project" value="UniProtKB-ARBA"/>
</dbReference>
<proteinExistence type="inferred from homology"/>
<dbReference type="OrthoDB" id="153872at2759"/>
<dbReference type="InterPro" id="IPR000315">
    <property type="entry name" value="Znf_B-box"/>
</dbReference>
<evidence type="ECO:0000313" key="13">
    <source>
        <dbReference type="EMBL" id="KAF5190433.1"/>
    </source>
</evidence>